<dbReference type="Proteomes" id="UP000000377">
    <property type="component" value="Chromosome"/>
</dbReference>
<evidence type="ECO:0000256" key="5">
    <source>
        <dbReference type="ARBA" id="ARBA00023136"/>
    </source>
</evidence>
<keyword evidence="4 7" id="KW-1133">Transmembrane helix</keyword>
<evidence type="ECO:0000256" key="4">
    <source>
        <dbReference type="ARBA" id="ARBA00022989"/>
    </source>
</evidence>
<proteinExistence type="predicted"/>
<evidence type="ECO:0000256" key="6">
    <source>
        <dbReference type="SAM" id="MobiDB-lite"/>
    </source>
</evidence>
<keyword evidence="3 7" id="KW-0812">Transmembrane</keyword>
<dbReference type="Pfam" id="PF06271">
    <property type="entry name" value="RDD"/>
    <property type="match status" value="1"/>
</dbReference>
<evidence type="ECO:0000313" key="10">
    <source>
        <dbReference type="Proteomes" id="UP000000377"/>
    </source>
</evidence>
<sequence length="207" mass="22003">MRQLAQQPAPGAAPGAGPGAPGGAPEGVIPWKPPVDNPFLQAAQAQGRPASLGRRLVARLIDSAVLLGAVGAAAYPLWTKASDHFDEKVERAKLTGETVTVYWLDGTTGAYLGVVLGLLLVVGLVYEAFPTAKWGATLGKKVCGVRVLDIEGHDTPSFGAALRRWLVYSVLGLLVIGVLNVLWCLFDRPWRQCWHDKAARTFVAGRG</sequence>
<dbReference type="InterPro" id="IPR010432">
    <property type="entry name" value="RDD"/>
</dbReference>
<dbReference type="EMBL" id="CP002047">
    <property type="protein sequence ID" value="ADI09790.1"/>
    <property type="molecule type" value="Genomic_DNA"/>
</dbReference>
<gene>
    <name evidence="9" type="ordered locus">SBI_06670</name>
</gene>
<evidence type="ECO:0000259" key="8">
    <source>
        <dbReference type="Pfam" id="PF06271"/>
    </source>
</evidence>
<evidence type="ECO:0000256" key="1">
    <source>
        <dbReference type="ARBA" id="ARBA00004651"/>
    </source>
</evidence>
<organism evidence="9 10">
    <name type="scientific">Streptomyces bingchenggensis (strain BCW-1)</name>
    <dbReference type="NCBI Taxonomy" id="749414"/>
    <lineage>
        <taxon>Bacteria</taxon>
        <taxon>Bacillati</taxon>
        <taxon>Actinomycetota</taxon>
        <taxon>Actinomycetes</taxon>
        <taxon>Kitasatosporales</taxon>
        <taxon>Streptomycetaceae</taxon>
        <taxon>Streptomyces</taxon>
    </lineage>
</organism>
<feature type="transmembrane region" description="Helical" evidence="7">
    <location>
        <begin position="165"/>
        <end position="183"/>
    </location>
</feature>
<name>D7BXP2_STRBB</name>
<evidence type="ECO:0000256" key="2">
    <source>
        <dbReference type="ARBA" id="ARBA00022475"/>
    </source>
</evidence>
<dbReference type="GO" id="GO:0005886">
    <property type="term" value="C:plasma membrane"/>
    <property type="evidence" value="ECO:0007669"/>
    <property type="project" value="UniProtKB-SubCell"/>
</dbReference>
<evidence type="ECO:0000256" key="7">
    <source>
        <dbReference type="SAM" id="Phobius"/>
    </source>
</evidence>
<feature type="domain" description="RDD" evidence="8">
    <location>
        <begin position="50"/>
        <end position="199"/>
    </location>
</feature>
<dbReference type="eggNOG" id="COG1714">
    <property type="taxonomic scope" value="Bacteria"/>
</dbReference>
<feature type="compositionally biased region" description="Gly residues" evidence="6">
    <location>
        <begin position="14"/>
        <end position="25"/>
    </location>
</feature>
<evidence type="ECO:0000256" key="3">
    <source>
        <dbReference type="ARBA" id="ARBA00022692"/>
    </source>
</evidence>
<dbReference type="KEGG" id="sbh:SBI_06670"/>
<keyword evidence="2" id="KW-1003">Cell membrane</keyword>
<evidence type="ECO:0000313" key="9">
    <source>
        <dbReference type="EMBL" id="ADI09790.1"/>
    </source>
</evidence>
<dbReference type="PATRIC" id="fig|749414.3.peg.6865"/>
<feature type="transmembrane region" description="Helical" evidence="7">
    <location>
        <begin position="110"/>
        <end position="129"/>
    </location>
</feature>
<feature type="transmembrane region" description="Helical" evidence="7">
    <location>
        <begin position="56"/>
        <end position="78"/>
    </location>
</feature>
<protein>
    <recommendedName>
        <fullName evidence="8">RDD domain-containing protein</fullName>
    </recommendedName>
</protein>
<dbReference type="PANTHER" id="PTHR36115:SF4">
    <property type="entry name" value="MEMBRANE PROTEIN"/>
    <property type="match status" value="1"/>
</dbReference>
<keyword evidence="10" id="KW-1185">Reference proteome</keyword>
<feature type="region of interest" description="Disordered" evidence="6">
    <location>
        <begin position="1"/>
        <end position="28"/>
    </location>
</feature>
<reference evidence="9 10" key="1">
    <citation type="journal article" date="2010" name="J. Bacteriol.">
        <title>Genome sequence of the milbemycin-producing bacterium Streptomyces bingchenggensis.</title>
        <authorList>
            <person name="Wang X.J."/>
            <person name="Yan Y.J."/>
            <person name="Zhang B."/>
            <person name="An J."/>
            <person name="Wang J.J."/>
            <person name="Tian J."/>
            <person name="Jiang L."/>
            <person name="Chen Y.H."/>
            <person name="Huang S.X."/>
            <person name="Yin M."/>
            <person name="Zhang J."/>
            <person name="Gao A.L."/>
            <person name="Liu C.X."/>
            <person name="Zhu Z.X."/>
            <person name="Xiang W.S."/>
        </authorList>
    </citation>
    <scope>NUCLEOTIDE SEQUENCE [LARGE SCALE GENOMIC DNA]</scope>
    <source>
        <strain evidence="9 10">BCW-1</strain>
    </source>
</reference>
<dbReference type="AlphaFoldDB" id="D7BXP2"/>
<comment type="subcellular location">
    <subcellularLocation>
        <location evidence="1">Cell membrane</location>
        <topology evidence="1">Multi-pass membrane protein</topology>
    </subcellularLocation>
</comment>
<dbReference type="HOGENOM" id="CLU_079635_0_0_11"/>
<dbReference type="PANTHER" id="PTHR36115">
    <property type="entry name" value="PROLINE-RICH ANTIGEN HOMOLOG-RELATED"/>
    <property type="match status" value="1"/>
</dbReference>
<dbReference type="InterPro" id="IPR051791">
    <property type="entry name" value="Pra-immunoreactive"/>
</dbReference>
<accession>D7BXP2</accession>
<keyword evidence="5 7" id="KW-0472">Membrane</keyword>
<dbReference type="STRING" id="749414.SBI_06670"/>